<dbReference type="InterPro" id="IPR051783">
    <property type="entry name" value="NAD(P)-dependent_oxidoreduct"/>
</dbReference>
<keyword evidence="3" id="KW-1185">Reference proteome</keyword>
<reference evidence="3" key="2">
    <citation type="journal article" date="2020" name="Int. J. Syst. Evol. Microbiol.">
        <title>Genomic insights into a novel species Rhodoferax aquaticus sp. nov., isolated from freshwater.</title>
        <authorList>
            <person name="Li T."/>
            <person name="Zhuo Y."/>
            <person name="Jin C.Z."/>
            <person name="Wu X."/>
            <person name="Ko S.R."/>
            <person name="Jin F.J."/>
            <person name="Ahn C.Y."/>
            <person name="Oh H.M."/>
            <person name="Lee H.G."/>
            <person name="Jin L."/>
        </authorList>
    </citation>
    <scope>NUCLEOTIDE SEQUENCE [LARGE SCALE GENOMIC DNA]</scope>
    <source>
        <strain evidence="3">Gr-4</strain>
    </source>
</reference>
<dbReference type="PANTHER" id="PTHR48079">
    <property type="entry name" value="PROTEIN YEEZ"/>
    <property type="match status" value="1"/>
</dbReference>
<evidence type="ECO:0000313" key="3">
    <source>
        <dbReference type="Proteomes" id="UP000317365"/>
    </source>
</evidence>
<dbReference type="InterPro" id="IPR036291">
    <property type="entry name" value="NAD(P)-bd_dom_sf"/>
</dbReference>
<organism evidence="2 3">
    <name type="scientific">Rhodoferax aquaticus</name>
    <dbReference type="NCBI Taxonomy" id="2527691"/>
    <lineage>
        <taxon>Bacteria</taxon>
        <taxon>Pseudomonadati</taxon>
        <taxon>Pseudomonadota</taxon>
        <taxon>Betaproteobacteria</taxon>
        <taxon>Burkholderiales</taxon>
        <taxon>Comamonadaceae</taxon>
        <taxon>Rhodoferax</taxon>
    </lineage>
</organism>
<dbReference type="RefSeq" id="WP_142808520.1">
    <property type="nucleotide sequence ID" value="NZ_CP036282.1"/>
</dbReference>
<proteinExistence type="predicted"/>
<dbReference type="GO" id="GO:0005737">
    <property type="term" value="C:cytoplasm"/>
    <property type="evidence" value="ECO:0007669"/>
    <property type="project" value="TreeGrafter"/>
</dbReference>
<reference evidence="3" key="1">
    <citation type="submission" date="2019-02" db="EMBL/GenBank/DDBJ databases">
        <title>Complete genome sequence of Rhodoferax sp. Gr-4.</title>
        <authorList>
            <person name="Jin L."/>
        </authorList>
    </citation>
    <scope>NUCLEOTIDE SEQUENCE [LARGE SCALE GENOMIC DNA]</scope>
    <source>
        <strain evidence="3">Gr-4</strain>
    </source>
</reference>
<dbReference type="KEGG" id="rhg:EXZ61_02000"/>
<dbReference type="SUPFAM" id="SSF51735">
    <property type="entry name" value="NAD(P)-binding Rossmann-fold domains"/>
    <property type="match status" value="1"/>
</dbReference>
<name>A0A515EK56_9BURK</name>
<dbReference type="Pfam" id="PF01370">
    <property type="entry name" value="Epimerase"/>
    <property type="match status" value="1"/>
</dbReference>
<dbReference type="EMBL" id="CP036282">
    <property type="protein sequence ID" value="QDL53036.1"/>
    <property type="molecule type" value="Genomic_DNA"/>
</dbReference>
<evidence type="ECO:0000259" key="1">
    <source>
        <dbReference type="Pfam" id="PF01370"/>
    </source>
</evidence>
<dbReference type="GO" id="GO:0004029">
    <property type="term" value="F:aldehyde dehydrogenase (NAD+) activity"/>
    <property type="evidence" value="ECO:0007669"/>
    <property type="project" value="TreeGrafter"/>
</dbReference>
<dbReference type="AlphaFoldDB" id="A0A515EK56"/>
<dbReference type="InterPro" id="IPR001509">
    <property type="entry name" value="Epimerase_deHydtase"/>
</dbReference>
<dbReference type="Gene3D" id="3.40.50.720">
    <property type="entry name" value="NAD(P)-binding Rossmann-like Domain"/>
    <property type="match status" value="1"/>
</dbReference>
<feature type="domain" description="NAD-dependent epimerase/dehydratase" evidence="1">
    <location>
        <begin position="5"/>
        <end position="219"/>
    </location>
</feature>
<protein>
    <submittedName>
        <fullName evidence="2">NAD-dependent epimerase/dehydratase family protein</fullName>
    </submittedName>
</protein>
<dbReference type="PANTHER" id="PTHR48079:SF6">
    <property type="entry name" value="NAD(P)-BINDING DOMAIN-CONTAINING PROTEIN-RELATED"/>
    <property type="match status" value="1"/>
</dbReference>
<dbReference type="Proteomes" id="UP000317365">
    <property type="component" value="Chromosome"/>
</dbReference>
<accession>A0A515EK56</accession>
<evidence type="ECO:0000313" key="2">
    <source>
        <dbReference type="EMBL" id="QDL53036.1"/>
    </source>
</evidence>
<sequence length="327" mass="35332">MSSTVLVLGARGRLGWASCQAFAQAGWQVIALTRGGATEQVHPAAAGPHDARIRWVSADLFDTREITQLARGASVVVHAINPLYTNKVWQTQALPMLDASIELARALGATLMLPGNVYNFGTGMPPVLTEQTAQNADTVKGAVRVTMEQRLQASGVRSVVIRAGDFFGSGTGSWFDSALAKDLRQGQWTYLGASNIATPWAYLPDLARTFVAVAAKRENLPMFSQLHFAGYSVTDQAWADALAAVAHAKGWLAPGARLKQKALPWPIIRMGAWFNPVWAALLEMRYLWQTPHRLDNQALCALIGTEPHTPFNEAVRLAAADLHAVAG</sequence>
<gene>
    <name evidence="2" type="ORF">EXZ61_02000</name>
</gene>